<sequence length="258" mass="29748">MDVYEREFGDLLYLRHKATAYQRFYNTTKKSMITKYKFLPDELIECRIQSLWKKLLARNPALRSRHENDVRAAKLLCSKKKPAKTKQRKVQKNARSSYKPLRRGSQKAECLTDSDEDDQGGFYHNPLPSFRSKRNNRRATEDRYMPLDIKVARHSQALPEECKRPTSSEHNGEERKHAENLEEESSLTGHEASEINKSGASEEHHTTDDTAGCHEEDGSDNSSVCAGLPPLQSRREVEFFESDNDEDLGHDAEDDYEV</sequence>
<proteinExistence type="predicted"/>
<evidence type="ECO:0000313" key="1">
    <source>
        <dbReference type="EMBL" id="KAH7953819.1"/>
    </source>
</evidence>
<comment type="caution">
    <text evidence="1">The sequence shown here is derived from an EMBL/GenBank/DDBJ whole genome shotgun (WGS) entry which is preliminary data.</text>
</comment>
<evidence type="ECO:0000313" key="2">
    <source>
        <dbReference type="Proteomes" id="UP000821865"/>
    </source>
</evidence>
<dbReference type="Proteomes" id="UP000821865">
    <property type="component" value="Chromosome 4"/>
</dbReference>
<dbReference type="EMBL" id="CM023473">
    <property type="protein sequence ID" value="KAH7953819.1"/>
    <property type="molecule type" value="Genomic_DNA"/>
</dbReference>
<accession>A0ACB8CXC1</accession>
<protein>
    <submittedName>
        <fullName evidence="1">Uncharacterized protein</fullName>
    </submittedName>
</protein>
<reference evidence="1" key="1">
    <citation type="submission" date="2020-05" db="EMBL/GenBank/DDBJ databases">
        <title>Large-scale comparative analyses of tick genomes elucidate their genetic diversity and vector capacities.</title>
        <authorList>
            <person name="Jia N."/>
            <person name="Wang J."/>
            <person name="Shi W."/>
            <person name="Du L."/>
            <person name="Sun Y."/>
            <person name="Zhan W."/>
            <person name="Jiang J."/>
            <person name="Wang Q."/>
            <person name="Zhang B."/>
            <person name="Ji P."/>
            <person name="Sakyi L.B."/>
            <person name="Cui X."/>
            <person name="Yuan T."/>
            <person name="Jiang B."/>
            <person name="Yang W."/>
            <person name="Lam T.T.-Y."/>
            <person name="Chang Q."/>
            <person name="Ding S."/>
            <person name="Wang X."/>
            <person name="Zhu J."/>
            <person name="Ruan X."/>
            <person name="Zhao L."/>
            <person name="Wei J."/>
            <person name="Que T."/>
            <person name="Du C."/>
            <person name="Cheng J."/>
            <person name="Dai P."/>
            <person name="Han X."/>
            <person name="Huang E."/>
            <person name="Gao Y."/>
            <person name="Liu J."/>
            <person name="Shao H."/>
            <person name="Ye R."/>
            <person name="Li L."/>
            <person name="Wei W."/>
            <person name="Wang X."/>
            <person name="Wang C."/>
            <person name="Yang T."/>
            <person name="Huo Q."/>
            <person name="Li W."/>
            <person name="Guo W."/>
            <person name="Chen H."/>
            <person name="Zhou L."/>
            <person name="Ni X."/>
            <person name="Tian J."/>
            <person name="Zhou Y."/>
            <person name="Sheng Y."/>
            <person name="Liu T."/>
            <person name="Pan Y."/>
            <person name="Xia L."/>
            <person name="Li J."/>
            <person name="Zhao F."/>
            <person name="Cao W."/>
        </authorList>
    </citation>
    <scope>NUCLEOTIDE SEQUENCE</scope>
    <source>
        <strain evidence="1">Dsil-2018</strain>
    </source>
</reference>
<keyword evidence="2" id="KW-1185">Reference proteome</keyword>
<organism evidence="1 2">
    <name type="scientific">Dermacentor silvarum</name>
    <name type="common">Tick</name>
    <dbReference type="NCBI Taxonomy" id="543639"/>
    <lineage>
        <taxon>Eukaryota</taxon>
        <taxon>Metazoa</taxon>
        <taxon>Ecdysozoa</taxon>
        <taxon>Arthropoda</taxon>
        <taxon>Chelicerata</taxon>
        <taxon>Arachnida</taxon>
        <taxon>Acari</taxon>
        <taxon>Parasitiformes</taxon>
        <taxon>Ixodida</taxon>
        <taxon>Ixodoidea</taxon>
        <taxon>Ixodidae</taxon>
        <taxon>Rhipicephalinae</taxon>
        <taxon>Dermacentor</taxon>
    </lineage>
</organism>
<gene>
    <name evidence="1" type="ORF">HPB49_012678</name>
</gene>
<name>A0ACB8CXC1_DERSI</name>